<dbReference type="OrthoDB" id="2948138at2759"/>
<protein>
    <recommendedName>
        <fullName evidence="3">F-box domain-containing protein</fullName>
    </recommendedName>
</protein>
<dbReference type="AlphaFoldDB" id="A0A8H7D5I2"/>
<dbReference type="Gene3D" id="3.80.10.10">
    <property type="entry name" value="Ribonuclease Inhibitor"/>
    <property type="match status" value="1"/>
</dbReference>
<name>A0A8H7D5I2_9AGAR</name>
<organism evidence="1 2">
    <name type="scientific">Mycena venus</name>
    <dbReference type="NCBI Taxonomy" id="2733690"/>
    <lineage>
        <taxon>Eukaryota</taxon>
        <taxon>Fungi</taxon>
        <taxon>Dikarya</taxon>
        <taxon>Basidiomycota</taxon>
        <taxon>Agaricomycotina</taxon>
        <taxon>Agaricomycetes</taxon>
        <taxon>Agaricomycetidae</taxon>
        <taxon>Agaricales</taxon>
        <taxon>Marasmiineae</taxon>
        <taxon>Mycenaceae</taxon>
        <taxon>Mycena</taxon>
    </lineage>
</organism>
<dbReference type="Proteomes" id="UP000620124">
    <property type="component" value="Unassembled WGS sequence"/>
</dbReference>
<sequence length="509" mass="57750">MHDCLKIPELVDQIFSNFTAEYYGGDAKVLARLGRTCRLFHDPAMDVLWREPQKFAQHLAIGPTWRKRSVRLLRPIVPGDWDRALVYTRRVKSFAFPSLSEVSLSEIFPALSQCLPLGCVFPNLTHLSWYPRREADFPYIQLFISPTITSISISSMPASCTVLLPTLPLECRVLKKISIDLIGHAFRDMGGCFPAFLHQLETVEHLSMLLPDAASLVHVGRIETLRFLYLPALPLHVLPRSVEPASLFLNLSTLIVGSVDIEPATNIMAMCIDSTFQSLRFTLETCPTAEVMDKFYTALTRCRRSHASLRSLGVCSVADDEPALVQDPRYLLRRHTIQRLFCFAQLTEIEIESACGFELDDGICNQMARAWPHAERLTLKEFYNPVKQSVTLESLHSFAQHCPALNRLHLTFDARVFPGPHSSAQTAAGISQLKLEQLHVGYSLINAYNPRPVAKFIGDLFPNLQYLATARNDSYRDPDSYESDDDMPDYHSWQEVEERLPGRIRMWGR</sequence>
<evidence type="ECO:0008006" key="3">
    <source>
        <dbReference type="Google" id="ProtNLM"/>
    </source>
</evidence>
<reference evidence="1" key="1">
    <citation type="submission" date="2020-05" db="EMBL/GenBank/DDBJ databases">
        <title>Mycena genomes resolve the evolution of fungal bioluminescence.</title>
        <authorList>
            <person name="Tsai I.J."/>
        </authorList>
    </citation>
    <scope>NUCLEOTIDE SEQUENCE</scope>
    <source>
        <strain evidence="1">CCC161011</strain>
    </source>
</reference>
<comment type="caution">
    <text evidence="1">The sequence shown here is derived from an EMBL/GenBank/DDBJ whole genome shotgun (WGS) entry which is preliminary data.</text>
</comment>
<gene>
    <name evidence="1" type="ORF">MVEN_00692400</name>
</gene>
<evidence type="ECO:0000313" key="1">
    <source>
        <dbReference type="EMBL" id="KAF7359681.1"/>
    </source>
</evidence>
<dbReference type="EMBL" id="JACAZI010000005">
    <property type="protein sequence ID" value="KAF7359681.1"/>
    <property type="molecule type" value="Genomic_DNA"/>
</dbReference>
<evidence type="ECO:0000313" key="2">
    <source>
        <dbReference type="Proteomes" id="UP000620124"/>
    </source>
</evidence>
<proteinExistence type="predicted"/>
<keyword evidence="2" id="KW-1185">Reference proteome</keyword>
<dbReference type="InterPro" id="IPR032675">
    <property type="entry name" value="LRR_dom_sf"/>
</dbReference>
<accession>A0A8H7D5I2</accession>